<evidence type="ECO:0000256" key="6">
    <source>
        <dbReference type="ARBA" id="ARBA00023136"/>
    </source>
</evidence>
<protein>
    <submittedName>
        <fullName evidence="8">Equilibrative nucleoside transporter 3-like isoform X2</fullName>
    </submittedName>
</protein>
<organism evidence="8 9">
    <name type="scientific">Leptotrombidium deliense</name>
    <dbReference type="NCBI Taxonomy" id="299467"/>
    <lineage>
        <taxon>Eukaryota</taxon>
        <taxon>Metazoa</taxon>
        <taxon>Ecdysozoa</taxon>
        <taxon>Arthropoda</taxon>
        <taxon>Chelicerata</taxon>
        <taxon>Arachnida</taxon>
        <taxon>Acari</taxon>
        <taxon>Acariformes</taxon>
        <taxon>Trombidiformes</taxon>
        <taxon>Prostigmata</taxon>
        <taxon>Anystina</taxon>
        <taxon>Parasitengona</taxon>
        <taxon>Trombiculoidea</taxon>
        <taxon>Trombiculidae</taxon>
        <taxon>Leptotrombidium</taxon>
    </lineage>
</organism>
<accession>A0A443S8T9</accession>
<keyword evidence="3" id="KW-0813">Transport</keyword>
<dbReference type="VEuPathDB" id="VectorBase:LDEU008097"/>
<proteinExistence type="inferred from homology"/>
<sequence length="119" mass="13512">MIGNVIPNWITFPGPKYLWIPVALRTLLLPFFFFCNYKPKYRVWPVLITNDYVYITGGVILGLSSGYYSSLSMMYAPRCVPQQYAGVAGMMAAFALICGIFAGINFSLVISWFIEKRIF</sequence>
<feature type="transmembrane region" description="Helical" evidence="7">
    <location>
        <begin position="17"/>
        <end position="35"/>
    </location>
</feature>
<keyword evidence="6 7" id="KW-0472">Membrane</keyword>
<comment type="caution">
    <text evidence="8">The sequence shown here is derived from an EMBL/GenBank/DDBJ whole genome shotgun (WGS) entry which is preliminary data.</text>
</comment>
<comment type="similarity">
    <text evidence="2">Belongs to the SLC29A/ENT transporter (TC 2.A.57) family.</text>
</comment>
<dbReference type="PRINTS" id="PR01130">
    <property type="entry name" value="DERENTRNSPRT"/>
</dbReference>
<dbReference type="Pfam" id="PF01733">
    <property type="entry name" value="Nucleoside_tran"/>
    <property type="match status" value="1"/>
</dbReference>
<evidence type="ECO:0000256" key="5">
    <source>
        <dbReference type="ARBA" id="ARBA00022989"/>
    </source>
</evidence>
<keyword evidence="4 7" id="KW-0812">Transmembrane</keyword>
<dbReference type="Proteomes" id="UP000288716">
    <property type="component" value="Unassembled WGS sequence"/>
</dbReference>
<feature type="transmembrane region" description="Helical" evidence="7">
    <location>
        <begin position="88"/>
        <end position="114"/>
    </location>
</feature>
<dbReference type="GO" id="GO:0005337">
    <property type="term" value="F:nucleoside transmembrane transporter activity"/>
    <property type="evidence" value="ECO:0007669"/>
    <property type="project" value="InterPro"/>
</dbReference>
<evidence type="ECO:0000256" key="3">
    <source>
        <dbReference type="ARBA" id="ARBA00022448"/>
    </source>
</evidence>
<feature type="transmembrane region" description="Helical" evidence="7">
    <location>
        <begin position="47"/>
        <end position="68"/>
    </location>
</feature>
<keyword evidence="9" id="KW-1185">Reference proteome</keyword>
<evidence type="ECO:0000256" key="1">
    <source>
        <dbReference type="ARBA" id="ARBA00004141"/>
    </source>
</evidence>
<evidence type="ECO:0000313" key="8">
    <source>
        <dbReference type="EMBL" id="RWS23943.1"/>
    </source>
</evidence>
<dbReference type="PANTHER" id="PTHR10332">
    <property type="entry name" value="EQUILIBRATIVE NUCLEOSIDE TRANSPORTER"/>
    <property type="match status" value="1"/>
</dbReference>
<keyword evidence="5 7" id="KW-1133">Transmembrane helix</keyword>
<name>A0A443S8T9_9ACAR</name>
<dbReference type="AlphaFoldDB" id="A0A443S8T9"/>
<evidence type="ECO:0000256" key="4">
    <source>
        <dbReference type="ARBA" id="ARBA00022692"/>
    </source>
</evidence>
<evidence type="ECO:0000256" key="2">
    <source>
        <dbReference type="ARBA" id="ARBA00007965"/>
    </source>
</evidence>
<dbReference type="OrthoDB" id="1856718at2759"/>
<evidence type="ECO:0000313" key="9">
    <source>
        <dbReference type="Proteomes" id="UP000288716"/>
    </source>
</evidence>
<dbReference type="GO" id="GO:0005886">
    <property type="term" value="C:plasma membrane"/>
    <property type="evidence" value="ECO:0007669"/>
    <property type="project" value="TreeGrafter"/>
</dbReference>
<evidence type="ECO:0000256" key="7">
    <source>
        <dbReference type="SAM" id="Phobius"/>
    </source>
</evidence>
<dbReference type="InterPro" id="IPR002259">
    <property type="entry name" value="Eqnu_transpt"/>
</dbReference>
<comment type="subcellular location">
    <subcellularLocation>
        <location evidence="1">Membrane</location>
        <topology evidence="1">Multi-pass membrane protein</topology>
    </subcellularLocation>
</comment>
<gene>
    <name evidence="8" type="ORF">B4U80_10526</name>
</gene>
<dbReference type="EMBL" id="NCKV01005630">
    <property type="protein sequence ID" value="RWS23943.1"/>
    <property type="molecule type" value="Genomic_DNA"/>
</dbReference>
<reference evidence="8 9" key="1">
    <citation type="journal article" date="2018" name="Gigascience">
        <title>Genomes of trombidid mites reveal novel predicted allergens and laterally-transferred genes associated with secondary metabolism.</title>
        <authorList>
            <person name="Dong X."/>
            <person name="Chaisiri K."/>
            <person name="Xia D."/>
            <person name="Armstrong S.D."/>
            <person name="Fang Y."/>
            <person name="Donnelly M.J."/>
            <person name="Kadowaki T."/>
            <person name="McGarry J.W."/>
            <person name="Darby A.C."/>
            <person name="Makepeace B.L."/>
        </authorList>
    </citation>
    <scope>NUCLEOTIDE SEQUENCE [LARGE SCALE GENOMIC DNA]</scope>
    <source>
        <strain evidence="8">UoL-UT</strain>
    </source>
</reference>
<dbReference type="PANTHER" id="PTHR10332:SF80">
    <property type="entry name" value="EQUILIBRATIVE NUCLEOSIDE TRANSPORTER 2, ISOFORM A"/>
    <property type="match status" value="1"/>
</dbReference>